<evidence type="ECO:0000313" key="2">
    <source>
        <dbReference type="Proteomes" id="UP001519271"/>
    </source>
</evidence>
<dbReference type="EMBL" id="JAGGKC010000025">
    <property type="protein sequence ID" value="MBP1920197.1"/>
    <property type="molecule type" value="Genomic_DNA"/>
</dbReference>
<comment type="caution">
    <text evidence="1">The sequence shown here is derived from an EMBL/GenBank/DDBJ whole genome shotgun (WGS) entry which is preliminary data.</text>
</comment>
<name>A0ABS4G6L9_9CLOT</name>
<reference evidence="1 2" key="1">
    <citation type="submission" date="2021-03" db="EMBL/GenBank/DDBJ databases">
        <title>Genomic Encyclopedia of Type Strains, Phase IV (KMG-IV): sequencing the most valuable type-strain genomes for metagenomic binning, comparative biology and taxonomic classification.</title>
        <authorList>
            <person name="Goeker M."/>
        </authorList>
    </citation>
    <scope>NUCLEOTIDE SEQUENCE [LARGE SCALE GENOMIC DNA]</scope>
    <source>
        <strain evidence="1 2">DSM 6139</strain>
    </source>
</reference>
<protein>
    <submittedName>
        <fullName evidence="1">Uncharacterized protein</fullName>
    </submittedName>
</protein>
<dbReference type="Proteomes" id="UP001519271">
    <property type="component" value="Unassembled WGS sequence"/>
</dbReference>
<sequence>MLKHDPNIDYEGFIDTYNQQGKAEASRLARTRYNLSFQQMKRRLERLTDYRFDVTTGEYRHHEVPMNPPEKFLSLEELERSRKPIQIPEPVPSDLDFDKLVVELVYDRGLELSRYIRINHGTRTVIIDRKGLVQDGFRVVEK</sequence>
<dbReference type="RefSeq" id="WP_209460377.1">
    <property type="nucleotide sequence ID" value="NZ_JAGGKC010000025.1"/>
</dbReference>
<proteinExistence type="predicted"/>
<evidence type="ECO:0000313" key="1">
    <source>
        <dbReference type="EMBL" id="MBP1920197.1"/>
    </source>
</evidence>
<keyword evidence="2" id="KW-1185">Reference proteome</keyword>
<organism evidence="1 2">
    <name type="scientific">Youngiibacter multivorans</name>
    <dbReference type="NCBI Taxonomy" id="937251"/>
    <lineage>
        <taxon>Bacteria</taxon>
        <taxon>Bacillati</taxon>
        <taxon>Bacillota</taxon>
        <taxon>Clostridia</taxon>
        <taxon>Eubacteriales</taxon>
        <taxon>Clostridiaceae</taxon>
        <taxon>Youngiibacter</taxon>
    </lineage>
</organism>
<accession>A0ABS4G6L9</accession>
<gene>
    <name evidence="1" type="ORF">J2Z34_002695</name>
</gene>